<feature type="region of interest" description="Disordered" evidence="5">
    <location>
        <begin position="80"/>
        <end position="101"/>
    </location>
</feature>
<dbReference type="Gene3D" id="1.10.10.10">
    <property type="entry name" value="Winged helix-like DNA-binding domain superfamily/Winged helix DNA-binding domain"/>
    <property type="match status" value="1"/>
</dbReference>
<dbReference type="PANTHER" id="PTHR43133">
    <property type="entry name" value="RNA POLYMERASE ECF-TYPE SIGMA FACTO"/>
    <property type="match status" value="1"/>
</dbReference>
<protein>
    <submittedName>
        <fullName evidence="7">RNA polymerase sigma factor</fullName>
    </submittedName>
</protein>
<dbReference type="EMBL" id="JBEWLY010000003">
    <property type="protein sequence ID" value="MET1754000.1"/>
    <property type="molecule type" value="Genomic_DNA"/>
</dbReference>
<keyword evidence="8" id="KW-1185">Reference proteome</keyword>
<dbReference type="Pfam" id="PF04542">
    <property type="entry name" value="Sigma70_r2"/>
    <property type="match status" value="1"/>
</dbReference>
<name>A0ABV2CWM2_9SPHN</name>
<dbReference type="RefSeq" id="WP_353982413.1">
    <property type="nucleotide sequence ID" value="NZ_JBEWLY010000003.1"/>
</dbReference>
<proteinExistence type="inferred from homology"/>
<dbReference type="Gene3D" id="1.10.1740.10">
    <property type="match status" value="1"/>
</dbReference>
<evidence type="ECO:0000313" key="8">
    <source>
        <dbReference type="Proteomes" id="UP001548713"/>
    </source>
</evidence>
<evidence type="ECO:0000259" key="6">
    <source>
        <dbReference type="Pfam" id="PF04542"/>
    </source>
</evidence>
<dbReference type="SUPFAM" id="SSF88659">
    <property type="entry name" value="Sigma3 and sigma4 domains of RNA polymerase sigma factors"/>
    <property type="match status" value="1"/>
</dbReference>
<organism evidence="7 8">
    <name type="scientific">Novosphingobium kalidii</name>
    <dbReference type="NCBI Taxonomy" id="3230299"/>
    <lineage>
        <taxon>Bacteria</taxon>
        <taxon>Pseudomonadati</taxon>
        <taxon>Pseudomonadota</taxon>
        <taxon>Alphaproteobacteria</taxon>
        <taxon>Sphingomonadales</taxon>
        <taxon>Sphingomonadaceae</taxon>
        <taxon>Novosphingobium</taxon>
    </lineage>
</organism>
<evidence type="ECO:0000256" key="1">
    <source>
        <dbReference type="ARBA" id="ARBA00010641"/>
    </source>
</evidence>
<dbReference type="InterPro" id="IPR013324">
    <property type="entry name" value="RNA_pol_sigma_r3/r4-like"/>
</dbReference>
<dbReference type="NCBIfam" id="TIGR02937">
    <property type="entry name" value="sigma70-ECF"/>
    <property type="match status" value="1"/>
</dbReference>
<keyword evidence="4" id="KW-0804">Transcription</keyword>
<dbReference type="InterPro" id="IPR014284">
    <property type="entry name" value="RNA_pol_sigma-70_dom"/>
</dbReference>
<dbReference type="InterPro" id="IPR013325">
    <property type="entry name" value="RNA_pol_sigma_r2"/>
</dbReference>
<accession>A0ABV2CWM2</accession>
<comment type="caution">
    <text evidence="7">The sequence shown here is derived from an EMBL/GenBank/DDBJ whole genome shotgun (WGS) entry which is preliminary data.</text>
</comment>
<dbReference type="PANTHER" id="PTHR43133:SF63">
    <property type="entry name" value="RNA POLYMERASE SIGMA FACTOR FECI-RELATED"/>
    <property type="match status" value="1"/>
</dbReference>
<dbReference type="InterPro" id="IPR007627">
    <property type="entry name" value="RNA_pol_sigma70_r2"/>
</dbReference>
<evidence type="ECO:0000256" key="5">
    <source>
        <dbReference type="SAM" id="MobiDB-lite"/>
    </source>
</evidence>
<comment type="similarity">
    <text evidence="1">Belongs to the sigma-70 factor family. ECF subfamily.</text>
</comment>
<keyword evidence="3" id="KW-0731">Sigma factor</keyword>
<dbReference type="InterPro" id="IPR036388">
    <property type="entry name" value="WH-like_DNA-bd_sf"/>
</dbReference>
<reference evidence="7 8" key="1">
    <citation type="submission" date="2024-07" db="EMBL/GenBank/DDBJ databases">
        <title>Novosphingobium kalidii RD2P27.</title>
        <authorList>
            <person name="Sun J.-Q."/>
        </authorList>
    </citation>
    <scope>NUCLEOTIDE SEQUENCE [LARGE SCALE GENOMIC DNA]</scope>
    <source>
        <strain evidence="7 8">RD2P27</strain>
    </source>
</reference>
<sequence length="178" mass="19325">MTADPSVSGLEAAFLANREALARFLRARGAGDAAEDLVQEVWLKIASTRSGPVAAPLAYLYRTADMLMIDRYRSARQSGSRDRAWAETHSGFPPGTSDEPSAERRIAAAQEVHSVLSLLDSLGPRVATVFRRHRIDGVAQKALTHELGVSLSTIEGDLRVAYRAIAEWKDSPRNGPGQ</sequence>
<evidence type="ECO:0000256" key="3">
    <source>
        <dbReference type="ARBA" id="ARBA00023082"/>
    </source>
</evidence>
<evidence type="ECO:0000256" key="4">
    <source>
        <dbReference type="ARBA" id="ARBA00023163"/>
    </source>
</evidence>
<evidence type="ECO:0000313" key="7">
    <source>
        <dbReference type="EMBL" id="MET1754000.1"/>
    </source>
</evidence>
<feature type="domain" description="RNA polymerase sigma-70 region 2" evidence="6">
    <location>
        <begin position="18"/>
        <end position="76"/>
    </location>
</feature>
<keyword evidence="2" id="KW-0805">Transcription regulation</keyword>
<dbReference type="InterPro" id="IPR039425">
    <property type="entry name" value="RNA_pol_sigma-70-like"/>
</dbReference>
<dbReference type="Proteomes" id="UP001548713">
    <property type="component" value="Unassembled WGS sequence"/>
</dbReference>
<evidence type="ECO:0000256" key="2">
    <source>
        <dbReference type="ARBA" id="ARBA00023015"/>
    </source>
</evidence>
<dbReference type="SUPFAM" id="SSF88946">
    <property type="entry name" value="Sigma2 domain of RNA polymerase sigma factors"/>
    <property type="match status" value="1"/>
</dbReference>
<gene>
    <name evidence="7" type="ORF">ABVV53_00765</name>
</gene>